<protein>
    <submittedName>
        <fullName evidence="5">Glycoside hydrolase</fullName>
    </submittedName>
</protein>
<reference evidence="5 6" key="1">
    <citation type="submission" date="2019-10" db="EMBL/GenBank/DDBJ databases">
        <title>Dictyobacter vulcani sp. nov., within the class Ktedonobacteria, isolated from soil of volcanic Mt. Zao.</title>
        <authorList>
            <person name="Zheng Y."/>
            <person name="Wang C.M."/>
            <person name="Sakai Y."/>
            <person name="Abe K."/>
            <person name="Yokota A."/>
            <person name="Yabe S."/>
        </authorList>
    </citation>
    <scope>NUCLEOTIDE SEQUENCE [LARGE SCALE GENOMIC DNA]</scope>
    <source>
        <strain evidence="5 6">W12</strain>
    </source>
</reference>
<dbReference type="InterPro" id="IPR054746">
    <property type="entry name" value="GLMA-like_second"/>
</dbReference>
<dbReference type="GO" id="GO:0005975">
    <property type="term" value="P:carbohydrate metabolic process"/>
    <property type="evidence" value="ECO:0007669"/>
    <property type="project" value="InterPro"/>
</dbReference>
<dbReference type="SUPFAM" id="SSF51445">
    <property type="entry name" value="(Trans)glycosidases"/>
    <property type="match status" value="1"/>
</dbReference>
<comment type="similarity">
    <text evidence="1 2">Belongs to the glycosyl hydrolase 35 family.</text>
</comment>
<dbReference type="InterPro" id="IPR031330">
    <property type="entry name" value="Gly_Hdrlase_35_cat"/>
</dbReference>
<dbReference type="Pfam" id="PF22369">
    <property type="entry name" value="GLMA_2nd"/>
    <property type="match status" value="1"/>
</dbReference>
<dbReference type="GO" id="GO:0004553">
    <property type="term" value="F:hydrolase activity, hydrolyzing O-glycosyl compounds"/>
    <property type="evidence" value="ECO:0007669"/>
    <property type="project" value="InterPro"/>
</dbReference>
<evidence type="ECO:0000313" key="6">
    <source>
        <dbReference type="Proteomes" id="UP000326912"/>
    </source>
</evidence>
<dbReference type="Gene3D" id="3.20.20.80">
    <property type="entry name" value="Glycosidases"/>
    <property type="match status" value="1"/>
</dbReference>
<name>A0A5J4KX24_9CHLR</name>
<evidence type="ECO:0000313" key="5">
    <source>
        <dbReference type="EMBL" id="GER91090.1"/>
    </source>
</evidence>
<dbReference type="PANTHER" id="PTHR23421">
    <property type="entry name" value="BETA-GALACTOSIDASE RELATED"/>
    <property type="match status" value="1"/>
</dbReference>
<dbReference type="Pfam" id="PF01301">
    <property type="entry name" value="Glyco_hydro_35"/>
    <property type="match status" value="1"/>
</dbReference>
<accession>A0A5J4KX24</accession>
<evidence type="ECO:0000256" key="2">
    <source>
        <dbReference type="RuleBase" id="RU003679"/>
    </source>
</evidence>
<organism evidence="5 6">
    <name type="scientific">Dictyobacter vulcani</name>
    <dbReference type="NCBI Taxonomy" id="2607529"/>
    <lineage>
        <taxon>Bacteria</taxon>
        <taxon>Bacillati</taxon>
        <taxon>Chloroflexota</taxon>
        <taxon>Ktedonobacteria</taxon>
        <taxon>Ktedonobacterales</taxon>
        <taxon>Dictyobacteraceae</taxon>
        <taxon>Dictyobacter</taxon>
    </lineage>
</organism>
<evidence type="ECO:0000256" key="1">
    <source>
        <dbReference type="ARBA" id="ARBA00009809"/>
    </source>
</evidence>
<dbReference type="EMBL" id="BKZW01000003">
    <property type="protein sequence ID" value="GER91090.1"/>
    <property type="molecule type" value="Genomic_DNA"/>
</dbReference>
<dbReference type="InterPro" id="IPR029062">
    <property type="entry name" value="Class_I_gatase-like"/>
</dbReference>
<dbReference type="Proteomes" id="UP000326912">
    <property type="component" value="Unassembled WGS sequence"/>
</dbReference>
<sequence length="803" mass="89557">MIEIKDRQILIDGKACIILAGEIHYFRLRREEWQDRIDKLKDAGCNAVASYVPWLCHEPSSGQVDLEGKTRSELDLGGFIDLCKQNGLYFIVRPGPFIMAEMKNEGLPHWIYSKHPEIVAAGWDGRPIPTRTVDYLAPAFLREAHQWYSHVMRVIAPRLHDNGGNIIAVQLDNEVGMLSWVSNSPDLSDYLLADFAGWLQRHYDSQTLQTRYPFGLDDAQARVAGLRSPGEEYAAELLHDLGYYMRERFARYIAILRNYAEEFGVTHVPFIINIHGTDAGRGHTYPIGISQLYEAYTQDAGYISGSDHYLGDLQIGNFQDLYLMNAFMAASNRPEQPLASVEFECGSGDYMDSNSVRHDPAAVSFKARMCIAQGNRLLNYYLFSGGTNSLLSEAVNDGNNRIAFTGERHGFAAPVNPEGQLSYSYWPLANVNKAISAVADKLASMHEEHDALAFAFIPDYYMTEYHYPASARVNEIVKDLEAGRGKQAWEALGRSMLLAGYRFGALDIQNRQFDPQTTPLLVLPSAKYMDGMLQRKLVQYLQAGGKVLLYGEVPLFDMEGGRETVLADALGLKPAGSRRASQDYYLSLCAEGWLAPRPEVSTQYAQFFESASGKVILRAATTGEACGFDIQVGQGRAVVISAAYPSHIAVFQTILEKLGAQAGLTHNCKHNGIFMTSSTSEAGERFLHILNLDGFDKELHIFEHGSPLFDGRLLQLQRREGLMLPLNLAIGDVRIAYSTAEIVGINDEDIEFRLTQSQDVIAIASPRTVAPSQDYDVERRDDLQVVISRKPAVLDDRLTLRFG</sequence>
<dbReference type="Gene3D" id="3.40.50.880">
    <property type="match status" value="1"/>
</dbReference>
<proteinExistence type="inferred from homology"/>
<feature type="domain" description="GLMA-like second" evidence="4">
    <location>
        <begin position="474"/>
        <end position="580"/>
    </location>
</feature>
<keyword evidence="5" id="KW-0378">Hydrolase</keyword>
<dbReference type="AlphaFoldDB" id="A0A5J4KX24"/>
<dbReference type="InterPro" id="IPR017853">
    <property type="entry name" value="GH"/>
</dbReference>
<evidence type="ECO:0000259" key="3">
    <source>
        <dbReference type="Pfam" id="PF01301"/>
    </source>
</evidence>
<dbReference type="InterPro" id="IPR001944">
    <property type="entry name" value="Glycoside_Hdrlase_35"/>
</dbReference>
<comment type="caution">
    <text evidence="5">The sequence shown here is derived from an EMBL/GenBank/DDBJ whole genome shotgun (WGS) entry which is preliminary data.</text>
</comment>
<keyword evidence="6" id="KW-1185">Reference proteome</keyword>
<gene>
    <name evidence="5" type="ORF">KDW_52520</name>
</gene>
<dbReference type="PRINTS" id="PR00742">
    <property type="entry name" value="GLHYDRLASE35"/>
</dbReference>
<evidence type="ECO:0000259" key="4">
    <source>
        <dbReference type="Pfam" id="PF22369"/>
    </source>
</evidence>
<feature type="domain" description="Glycoside hydrolase 35 catalytic" evidence="3">
    <location>
        <begin position="8"/>
        <end position="177"/>
    </location>
</feature>
<dbReference type="RefSeq" id="WP_151758775.1">
    <property type="nucleotide sequence ID" value="NZ_BKZW01000003.1"/>
</dbReference>